<dbReference type="GeneID" id="81360560"/>
<reference evidence="3" key="1">
    <citation type="submission" date="2022-11" db="EMBL/GenBank/DDBJ databases">
        <authorList>
            <person name="Petersen C."/>
        </authorList>
    </citation>
    <scope>NUCLEOTIDE SEQUENCE</scope>
    <source>
        <strain evidence="3">IBT 30761</strain>
    </source>
</reference>
<dbReference type="RefSeq" id="XP_056472387.1">
    <property type="nucleotide sequence ID" value="XM_056621581.1"/>
</dbReference>
<protein>
    <recommendedName>
        <fullName evidence="2">Ell binding protein Ebp1 C-terminal domain-containing protein</fullName>
    </recommendedName>
</protein>
<evidence type="ECO:0000313" key="4">
    <source>
        <dbReference type="Proteomes" id="UP001149074"/>
    </source>
</evidence>
<proteinExistence type="predicted"/>
<dbReference type="AlphaFoldDB" id="A0A9W9K2N4"/>
<evidence type="ECO:0000313" key="3">
    <source>
        <dbReference type="EMBL" id="KAJ5090406.1"/>
    </source>
</evidence>
<gene>
    <name evidence="3" type="ORF">N7532_009090</name>
</gene>
<dbReference type="Pfam" id="PF21204">
    <property type="entry name" value="Ebp1_C"/>
    <property type="match status" value="1"/>
</dbReference>
<accession>A0A9W9K2N4</accession>
<feature type="region of interest" description="Disordered" evidence="1">
    <location>
        <begin position="141"/>
        <end position="339"/>
    </location>
</feature>
<feature type="domain" description="Ell binding protein Ebp1 C-terminal" evidence="2">
    <location>
        <begin position="474"/>
        <end position="731"/>
    </location>
</feature>
<feature type="region of interest" description="Disordered" evidence="1">
    <location>
        <begin position="354"/>
        <end position="496"/>
    </location>
</feature>
<keyword evidence="4" id="KW-1185">Reference proteome</keyword>
<dbReference type="Proteomes" id="UP001149074">
    <property type="component" value="Unassembled WGS sequence"/>
</dbReference>
<sequence length="745" mass="82850">MSVNDQPPSADPTLSSQAYASDLEALDHRLKRLSETVLPLHPYLLTLPTNAPFRLGSRSANNNWAVGHDRPFSSEEQQLQYMTFLSHHSGDSLLVAVGDWSDDSGRMMTDQPTTTTATENPRDTIAKKKISLKDYNTQKVTNVVATPAENRARERREESKRERERTATSPRVTNSELARNGKLDTTPIPSKSQTRPSPNQDSQKRPSATLFESLDPQAAKGTEMHSPKKPRLSPEKEPRIESVPAKSRSPRLPALLSPTLPPTAAPKLPRLLSPTLPPDIEKELARLGGNSPTRTSPKRESTGARSKRDDVSHPRSLASAKDPSKPNPLQRIVSLKYGKSNRKRVEALLKFSAKKTLYRTNFSPGTETDYEEAPHSEKKRDDVDPVRNNIVSKKPKTKGRNETDETAGPVSGRVKGFKASSDKPSTPTFHPPTQDKIKQTSLTPVKDVKGMVSRRHDPGDGDGKTPVNPTNKRYSTELGAKGSPSQSESRCRNSDRRAWRDEFQRFSNIGRELKHAAERYTTTAGTSSTDEKLAAVTAIEAILCFVLAFVADDQSKALARQTGDSSTWISILAYWRVVRKRSQSYPVLHSLSLLLGAVSYDAIHALDLERLAASPLPGENTPVPTPGSDSHAVPADESKKGWEKFLELKNRLPECYKESQKLWLEGTRRLSEDILSQHFPTTWSRRSHNYAERGKLPLKAGEYVGDYFLPLGGTTPPIEIVRFGWSLLHEWCSQEGVEWNGRLIL</sequence>
<feature type="compositionally biased region" description="Low complexity" evidence="1">
    <location>
        <begin position="246"/>
        <end position="258"/>
    </location>
</feature>
<evidence type="ECO:0000256" key="1">
    <source>
        <dbReference type="SAM" id="MobiDB-lite"/>
    </source>
</evidence>
<feature type="compositionally biased region" description="Basic and acidic residues" evidence="1">
    <location>
        <begin position="222"/>
        <end position="240"/>
    </location>
</feature>
<feature type="compositionally biased region" description="Basic and acidic residues" evidence="1">
    <location>
        <begin position="297"/>
        <end position="313"/>
    </location>
</feature>
<feature type="compositionally biased region" description="Polar residues" evidence="1">
    <location>
        <begin position="167"/>
        <end position="177"/>
    </location>
</feature>
<dbReference type="OrthoDB" id="284473at2759"/>
<feature type="compositionally biased region" description="Polar residues" evidence="1">
    <location>
        <begin position="187"/>
        <end position="201"/>
    </location>
</feature>
<organism evidence="3 4">
    <name type="scientific">Penicillium argentinense</name>
    <dbReference type="NCBI Taxonomy" id="1131581"/>
    <lineage>
        <taxon>Eukaryota</taxon>
        <taxon>Fungi</taxon>
        <taxon>Dikarya</taxon>
        <taxon>Ascomycota</taxon>
        <taxon>Pezizomycotina</taxon>
        <taxon>Eurotiomycetes</taxon>
        <taxon>Eurotiomycetidae</taxon>
        <taxon>Eurotiales</taxon>
        <taxon>Aspergillaceae</taxon>
        <taxon>Penicillium</taxon>
    </lineage>
</organism>
<feature type="compositionally biased region" description="Low complexity" evidence="1">
    <location>
        <begin position="106"/>
        <end position="119"/>
    </location>
</feature>
<comment type="caution">
    <text evidence="3">The sequence shown here is derived from an EMBL/GenBank/DDBJ whole genome shotgun (WGS) entry which is preliminary data.</text>
</comment>
<dbReference type="EMBL" id="JAPQKI010000009">
    <property type="protein sequence ID" value="KAJ5090406.1"/>
    <property type="molecule type" value="Genomic_DNA"/>
</dbReference>
<name>A0A9W9K2N4_9EURO</name>
<reference evidence="3" key="2">
    <citation type="journal article" date="2023" name="IMA Fungus">
        <title>Comparative genomic study of the Penicillium genus elucidates a diverse pangenome and 15 lateral gene transfer events.</title>
        <authorList>
            <person name="Petersen C."/>
            <person name="Sorensen T."/>
            <person name="Nielsen M.R."/>
            <person name="Sondergaard T.E."/>
            <person name="Sorensen J.L."/>
            <person name="Fitzpatrick D.A."/>
            <person name="Frisvad J.C."/>
            <person name="Nielsen K.L."/>
        </authorList>
    </citation>
    <scope>NUCLEOTIDE SEQUENCE</scope>
    <source>
        <strain evidence="3">IBT 30761</strain>
    </source>
</reference>
<feature type="compositionally biased region" description="Basic and acidic residues" evidence="1">
    <location>
        <begin position="372"/>
        <end position="385"/>
    </location>
</feature>
<evidence type="ECO:0000259" key="2">
    <source>
        <dbReference type="Pfam" id="PF21204"/>
    </source>
</evidence>
<feature type="compositionally biased region" description="Basic and acidic residues" evidence="1">
    <location>
        <begin position="150"/>
        <end position="166"/>
    </location>
</feature>
<dbReference type="InterPro" id="IPR049403">
    <property type="entry name" value="Ebp1_C"/>
</dbReference>
<feature type="compositionally biased region" description="Basic and acidic residues" evidence="1">
    <location>
        <begin position="446"/>
        <end position="463"/>
    </location>
</feature>
<feature type="region of interest" description="Disordered" evidence="1">
    <location>
        <begin position="103"/>
        <end position="124"/>
    </location>
</feature>